<evidence type="ECO:0000313" key="2">
    <source>
        <dbReference type="Proteomes" id="UP001174936"/>
    </source>
</evidence>
<name>A0AA39YLU4_9PEZI</name>
<feature type="non-terminal residue" evidence="1">
    <location>
        <position position="156"/>
    </location>
</feature>
<organism evidence="1 2">
    <name type="scientific">Cercophora newfieldiana</name>
    <dbReference type="NCBI Taxonomy" id="92897"/>
    <lineage>
        <taxon>Eukaryota</taxon>
        <taxon>Fungi</taxon>
        <taxon>Dikarya</taxon>
        <taxon>Ascomycota</taxon>
        <taxon>Pezizomycotina</taxon>
        <taxon>Sordariomycetes</taxon>
        <taxon>Sordariomycetidae</taxon>
        <taxon>Sordariales</taxon>
        <taxon>Lasiosphaeriaceae</taxon>
        <taxon>Cercophora</taxon>
    </lineage>
</organism>
<sequence>MLDRNVKWNGDLYALFKRFRPFFASDPRDKVYALLGIADAAEKIPILPAVHYEIDVLEVMWNLLVAHVQNNGTLNFLSDGCGIGRPDGFPSWMPLWYETSGPMHSRALKGFEFEPHIQYRAGRHSRVSIWRSADRKSVTLCGARLTVIESTTDAYD</sequence>
<keyword evidence="2" id="KW-1185">Reference proteome</keyword>
<accession>A0AA39YLU4</accession>
<protein>
    <submittedName>
        <fullName evidence="1">Uncharacterized protein</fullName>
    </submittedName>
</protein>
<dbReference type="Proteomes" id="UP001174936">
    <property type="component" value="Unassembled WGS sequence"/>
</dbReference>
<proteinExistence type="predicted"/>
<dbReference type="EMBL" id="JAULSV010000001">
    <property type="protein sequence ID" value="KAK0654931.1"/>
    <property type="molecule type" value="Genomic_DNA"/>
</dbReference>
<reference evidence="1" key="1">
    <citation type="submission" date="2023-06" db="EMBL/GenBank/DDBJ databases">
        <title>Genome-scale phylogeny and comparative genomics of the fungal order Sordariales.</title>
        <authorList>
            <consortium name="Lawrence Berkeley National Laboratory"/>
            <person name="Hensen N."/>
            <person name="Bonometti L."/>
            <person name="Westerberg I."/>
            <person name="Brannstrom I.O."/>
            <person name="Guillou S."/>
            <person name="Cros-Aarteil S."/>
            <person name="Calhoun S."/>
            <person name="Haridas S."/>
            <person name="Kuo A."/>
            <person name="Mondo S."/>
            <person name="Pangilinan J."/>
            <person name="Riley R."/>
            <person name="Labutti K."/>
            <person name="Andreopoulos B."/>
            <person name="Lipzen A."/>
            <person name="Chen C."/>
            <person name="Yanf M."/>
            <person name="Daum C."/>
            <person name="Ng V."/>
            <person name="Clum A."/>
            <person name="Steindorff A."/>
            <person name="Ohm R."/>
            <person name="Martin F."/>
            <person name="Silar P."/>
            <person name="Natvig D."/>
            <person name="Lalanne C."/>
            <person name="Gautier V."/>
            <person name="Ament-Velasquez S.L."/>
            <person name="Kruys A."/>
            <person name="Hutchinson M.I."/>
            <person name="Powell A.J."/>
            <person name="Barry K."/>
            <person name="Miller A.N."/>
            <person name="Grigoriev I.V."/>
            <person name="Debuchy R."/>
            <person name="Gladieux P."/>
            <person name="Thoren M.H."/>
            <person name="Johannesson H."/>
        </authorList>
    </citation>
    <scope>NUCLEOTIDE SEQUENCE</scope>
    <source>
        <strain evidence="1">SMH2532-1</strain>
    </source>
</reference>
<evidence type="ECO:0000313" key="1">
    <source>
        <dbReference type="EMBL" id="KAK0654931.1"/>
    </source>
</evidence>
<gene>
    <name evidence="1" type="ORF">B0T16DRAFT_314657</name>
</gene>
<dbReference type="AlphaFoldDB" id="A0AA39YLU4"/>
<comment type="caution">
    <text evidence="1">The sequence shown here is derived from an EMBL/GenBank/DDBJ whole genome shotgun (WGS) entry which is preliminary data.</text>
</comment>